<accession>A0ABM3C5Y0</accession>
<protein>
    <submittedName>
        <fullName evidence="4">Uncharacterized protein isoform X1</fullName>
    </submittedName>
</protein>
<evidence type="ECO:0000313" key="3">
    <source>
        <dbReference type="Proteomes" id="UP001652661"/>
    </source>
</evidence>
<feature type="region of interest" description="Disordered" evidence="1">
    <location>
        <begin position="642"/>
        <end position="786"/>
    </location>
</feature>
<reference evidence="3" key="1">
    <citation type="submission" date="2025-05" db="UniProtKB">
        <authorList>
            <consortium name="RefSeq"/>
        </authorList>
    </citation>
    <scope>NUCLEOTIDE SEQUENCE [LARGE SCALE GENOMIC DNA]</scope>
    <source>
        <strain evidence="3">14028-0561.14</strain>
    </source>
</reference>
<dbReference type="RefSeq" id="XP_041631509.1">
    <property type="nucleotide sequence ID" value="XM_041775575.2"/>
</dbReference>
<keyword evidence="3" id="KW-1185">Reference proteome</keyword>
<dbReference type="Proteomes" id="UP001652661">
    <property type="component" value="Chromosome 2L"/>
</dbReference>
<feature type="chain" id="PRO_5047163143" evidence="2">
    <location>
        <begin position="19"/>
        <end position="819"/>
    </location>
</feature>
<evidence type="ECO:0000256" key="1">
    <source>
        <dbReference type="SAM" id="MobiDB-lite"/>
    </source>
</evidence>
<feature type="region of interest" description="Disordered" evidence="1">
    <location>
        <begin position="504"/>
        <end position="523"/>
    </location>
</feature>
<proteinExistence type="predicted"/>
<feature type="region of interest" description="Disordered" evidence="1">
    <location>
        <begin position="452"/>
        <end position="482"/>
    </location>
</feature>
<feature type="compositionally biased region" description="Basic and acidic residues" evidence="1">
    <location>
        <begin position="723"/>
        <end position="734"/>
    </location>
</feature>
<reference evidence="4" key="2">
    <citation type="submission" date="2025-08" db="UniProtKB">
        <authorList>
            <consortium name="RefSeq"/>
        </authorList>
    </citation>
    <scope>IDENTIFICATION</scope>
    <source>
        <strain evidence="4">14028-0561.14</strain>
        <tissue evidence="4">Whole fly</tissue>
    </source>
</reference>
<gene>
    <name evidence="4" type="primary">LOC108077006</name>
</gene>
<keyword evidence="2" id="KW-0732">Signal</keyword>
<name>A0ABM3C5Y0_DROKI</name>
<feature type="compositionally biased region" description="Basic and acidic residues" evidence="1">
    <location>
        <begin position="759"/>
        <end position="786"/>
    </location>
</feature>
<feature type="compositionally biased region" description="Polar residues" evidence="1">
    <location>
        <begin position="669"/>
        <end position="680"/>
    </location>
</feature>
<feature type="signal peptide" evidence="2">
    <location>
        <begin position="1"/>
        <end position="18"/>
    </location>
</feature>
<evidence type="ECO:0000256" key="2">
    <source>
        <dbReference type="SAM" id="SignalP"/>
    </source>
</evidence>
<feature type="region of interest" description="Disordered" evidence="1">
    <location>
        <begin position="543"/>
        <end position="608"/>
    </location>
</feature>
<organism evidence="3 4">
    <name type="scientific">Drosophila kikkawai</name>
    <name type="common">Fruit fly</name>
    <dbReference type="NCBI Taxonomy" id="30033"/>
    <lineage>
        <taxon>Eukaryota</taxon>
        <taxon>Metazoa</taxon>
        <taxon>Ecdysozoa</taxon>
        <taxon>Arthropoda</taxon>
        <taxon>Hexapoda</taxon>
        <taxon>Insecta</taxon>
        <taxon>Pterygota</taxon>
        <taxon>Neoptera</taxon>
        <taxon>Endopterygota</taxon>
        <taxon>Diptera</taxon>
        <taxon>Brachycera</taxon>
        <taxon>Muscomorpha</taxon>
        <taxon>Ephydroidea</taxon>
        <taxon>Drosophilidae</taxon>
        <taxon>Drosophila</taxon>
        <taxon>Sophophora</taxon>
    </lineage>
</organism>
<feature type="compositionally biased region" description="Basic and acidic residues" evidence="1">
    <location>
        <begin position="456"/>
        <end position="466"/>
    </location>
</feature>
<sequence>MLLLAFLCWLCLVNSFLAHPLNQYKEPNLQSDPADYPDLTHGLTDAEVRETLNDLTLEDLKSVDHLILENADNREEGETVESTAGLGPQSVQVMKKTLRAVNPTMEDGCREENDCGEAKQVSRSKPCPSPTSKCCVKTTRPTTPDCTTKASCGSTDVFNKCPKINNKNKRKKFQDDIECESDDFQCLARKQIENTKKILQELDLSVDIPSKYTSPRELAGIETIMNYQGQPLDEALNLDFPKESRPMEPAELHGNLATSKPESLANIYQRHSSFEGKHQSHLEQANDKFQYEKNLNRENDVGANSKQTSQADVQPEILGNFQLDQWFKMKQGFSDNVALRNWAKLNPANLANIEQANWDAELTNWANVELNHQPQFSQEHYANSQLGKQANFQPAQEQQATNQYHFRQDNQASLELGNQGISQQENRANIQLQNQDSFKQTHRNYHQADLNSDQVHQQDRELRPDVSYHQSTEQGELKAERAPLEVYEGHQLSRKRNACQENQDLKPQGQTHRQQRSEVNYHPLERYGEHQLSRKRNAYQKSLPLKPQGQTHRQQRSEVSYHPNTEQWTLNQPLKKQAKIEPTSLEPYEGHQFSRKRNDEEQQVNPNQEGQALISQGQTQIQQRSEVNYHLNTEQAELNGVEGEPAPLEPYEGHQFSRKRNAEIEKSTQGRGKIVTNNDKPQPVNAYMAKQESHSDVDSFISNSARDPPRYLNSKQSDLIQRQNERRLNEDRSLSESLNLDKLTGEKEPNPAGESDWSSDNKRGKRENSPKATDDAPENHKETYLKKLMDSFPRDQGSQINANVALKDLPFAHERMKRS</sequence>
<dbReference type="GeneID" id="108077006"/>
<evidence type="ECO:0000313" key="4">
    <source>
        <dbReference type="RefSeq" id="XP_041631509.1"/>
    </source>
</evidence>
<feature type="compositionally biased region" description="Polar residues" evidence="1">
    <location>
        <begin position="713"/>
        <end position="722"/>
    </location>
</feature>
<feature type="compositionally biased region" description="Polar residues" evidence="1">
    <location>
        <begin position="562"/>
        <end position="574"/>
    </location>
</feature>